<dbReference type="RefSeq" id="WP_166510892.1">
    <property type="nucleotide sequence ID" value="NZ_VNHM01000003.1"/>
</dbReference>
<evidence type="ECO:0000259" key="2">
    <source>
        <dbReference type="Pfam" id="PF05065"/>
    </source>
</evidence>
<dbReference type="SUPFAM" id="SSF56563">
    <property type="entry name" value="Major capsid protein gp5"/>
    <property type="match status" value="1"/>
</dbReference>
<dbReference type="AlphaFoldDB" id="A0A5S4ZVM4"/>
<evidence type="ECO:0000313" key="4">
    <source>
        <dbReference type="Proteomes" id="UP000323166"/>
    </source>
</evidence>
<keyword evidence="4" id="KW-1185">Reference proteome</keyword>
<dbReference type="Pfam" id="PF05065">
    <property type="entry name" value="Phage_capsid"/>
    <property type="match status" value="1"/>
</dbReference>
<gene>
    <name evidence="3" type="ORF">LX24_00854</name>
</gene>
<evidence type="ECO:0000313" key="3">
    <source>
        <dbReference type="EMBL" id="TYO97041.1"/>
    </source>
</evidence>
<name>A0A5S4ZVM4_9FIRM</name>
<reference evidence="3 4" key="1">
    <citation type="submission" date="2019-07" db="EMBL/GenBank/DDBJ databases">
        <title>Genomic Encyclopedia of Type Strains, Phase I: the one thousand microbial genomes (KMG-I) project.</title>
        <authorList>
            <person name="Kyrpides N."/>
        </authorList>
    </citation>
    <scope>NUCLEOTIDE SEQUENCE [LARGE SCALE GENOMIC DNA]</scope>
    <source>
        <strain evidence="3 4">DSM 6562</strain>
    </source>
</reference>
<comment type="caution">
    <text evidence="3">The sequence shown here is derived from an EMBL/GenBank/DDBJ whole genome shotgun (WGS) entry which is preliminary data.</text>
</comment>
<dbReference type="NCBIfam" id="TIGR01554">
    <property type="entry name" value="major_cap_HK97"/>
    <property type="match status" value="1"/>
</dbReference>
<comment type="subcellular location">
    <subcellularLocation>
        <location evidence="1">Virion</location>
    </subcellularLocation>
</comment>
<dbReference type="InterPro" id="IPR054612">
    <property type="entry name" value="Phage_capsid-like_C"/>
</dbReference>
<organism evidence="3 4">
    <name type="scientific">Desulfallas thermosapovorans DSM 6562</name>
    <dbReference type="NCBI Taxonomy" id="1121431"/>
    <lineage>
        <taxon>Bacteria</taxon>
        <taxon>Bacillati</taxon>
        <taxon>Bacillota</taxon>
        <taxon>Clostridia</taxon>
        <taxon>Eubacteriales</taxon>
        <taxon>Desulfallaceae</taxon>
        <taxon>Desulfallas</taxon>
    </lineage>
</organism>
<protein>
    <submittedName>
        <fullName evidence="3">HK97 family phage major capsid protein</fullName>
    </submittedName>
</protein>
<feature type="domain" description="Phage capsid-like C-terminal" evidence="2">
    <location>
        <begin position="120"/>
        <end position="388"/>
    </location>
</feature>
<dbReference type="Proteomes" id="UP000323166">
    <property type="component" value="Unassembled WGS sequence"/>
</dbReference>
<sequence>MTIEQMRARMGEIAREMRDLHEAAEYRTFNSFEQREWDDLLAEFNRLKGKVDAAMRVKPSAPFRTLGEVEDWCNQRQNSPIYQDTLSGSGEFRNLGEFLETVRFSPGDLRTMSAGVGSAGGFLVPQQFRDDILKISPEAAIVRPRATIIEPGSAPDASITIPALVQGNEGVFGGVTVQWIAEGDPIPETEPELGTVTLTPKEVAAHVVVTDKLLRNSEAASQLITELLRNAVAAAEDYAFLRGNGVGKPAGVLNCPGRIIVNRQQAGNIQYTDIVNMLSRILPDSWSSAVWIASITTLPQLVTLQDPAGRYIFIQGDASKGIPSTLAGIPIRFNGRVPTIANEGCLMLSDLRYYLIKDGSGPFVMASEHVRFIENKTVIRIFWNVDGAGWVTEPLLLEDGETTVSPFVCLR</sequence>
<dbReference type="InterPro" id="IPR024455">
    <property type="entry name" value="Phage_capsid"/>
</dbReference>
<accession>A0A5S4ZVM4</accession>
<dbReference type="Gene3D" id="3.30.2400.10">
    <property type="entry name" value="Major capsid protein gp5"/>
    <property type="match status" value="1"/>
</dbReference>
<dbReference type="EMBL" id="VNHM01000003">
    <property type="protein sequence ID" value="TYO97041.1"/>
    <property type="molecule type" value="Genomic_DNA"/>
</dbReference>
<proteinExistence type="predicted"/>
<evidence type="ECO:0000256" key="1">
    <source>
        <dbReference type="ARBA" id="ARBA00004328"/>
    </source>
</evidence>